<comment type="caution">
    <text evidence="1">The sequence shown here is derived from an EMBL/GenBank/DDBJ whole genome shotgun (WGS) entry which is preliminary data.</text>
</comment>
<gene>
    <name evidence="1" type="ORF">FA95DRAFT_1608509</name>
</gene>
<sequence length="226" mass="24419">MGSRITLGMAAKSASFQIATQPAPATLKEHAQVLQGLKKLVKRARFPQSGPTVLRPFLAPDSSCQHAHGQGILRAPAHPLHRPGTQLEFPSFSRNVLPIRIAAYIQPPQTPDAPRFSVPVECPLTLKIFLVCSRAYQVCFSCVGRAPALGTAFFSLMETTPIPTLHILHAHQLRDCGELSGIDTAPGARRRTVANAGKERVRTCHVTEGAWATVEDAREAQLPPAS</sequence>
<keyword evidence="2" id="KW-1185">Reference proteome</keyword>
<evidence type="ECO:0000313" key="1">
    <source>
        <dbReference type="EMBL" id="KAI0044453.1"/>
    </source>
</evidence>
<dbReference type="Proteomes" id="UP000814033">
    <property type="component" value="Unassembled WGS sequence"/>
</dbReference>
<organism evidence="1 2">
    <name type="scientific">Auriscalpium vulgare</name>
    <dbReference type="NCBI Taxonomy" id="40419"/>
    <lineage>
        <taxon>Eukaryota</taxon>
        <taxon>Fungi</taxon>
        <taxon>Dikarya</taxon>
        <taxon>Basidiomycota</taxon>
        <taxon>Agaricomycotina</taxon>
        <taxon>Agaricomycetes</taxon>
        <taxon>Russulales</taxon>
        <taxon>Auriscalpiaceae</taxon>
        <taxon>Auriscalpium</taxon>
    </lineage>
</organism>
<name>A0ACB8RLR8_9AGAM</name>
<reference evidence="1" key="2">
    <citation type="journal article" date="2022" name="New Phytol.">
        <title>Evolutionary transition to the ectomycorrhizal habit in the genomes of a hyperdiverse lineage of mushroom-forming fungi.</title>
        <authorList>
            <person name="Looney B."/>
            <person name="Miyauchi S."/>
            <person name="Morin E."/>
            <person name="Drula E."/>
            <person name="Courty P.E."/>
            <person name="Kohler A."/>
            <person name="Kuo A."/>
            <person name="LaButti K."/>
            <person name="Pangilinan J."/>
            <person name="Lipzen A."/>
            <person name="Riley R."/>
            <person name="Andreopoulos W."/>
            <person name="He G."/>
            <person name="Johnson J."/>
            <person name="Nolan M."/>
            <person name="Tritt A."/>
            <person name="Barry K.W."/>
            <person name="Grigoriev I.V."/>
            <person name="Nagy L.G."/>
            <person name="Hibbett D."/>
            <person name="Henrissat B."/>
            <person name="Matheny P.B."/>
            <person name="Labbe J."/>
            <person name="Martin F.M."/>
        </authorList>
    </citation>
    <scope>NUCLEOTIDE SEQUENCE</scope>
    <source>
        <strain evidence="1">FP105234-sp</strain>
    </source>
</reference>
<protein>
    <submittedName>
        <fullName evidence="1">Uncharacterized protein</fullName>
    </submittedName>
</protein>
<accession>A0ACB8RLR8</accession>
<proteinExistence type="predicted"/>
<reference evidence="1" key="1">
    <citation type="submission" date="2021-02" db="EMBL/GenBank/DDBJ databases">
        <authorList>
            <consortium name="DOE Joint Genome Institute"/>
            <person name="Ahrendt S."/>
            <person name="Looney B.P."/>
            <person name="Miyauchi S."/>
            <person name="Morin E."/>
            <person name="Drula E."/>
            <person name="Courty P.E."/>
            <person name="Chicoki N."/>
            <person name="Fauchery L."/>
            <person name="Kohler A."/>
            <person name="Kuo A."/>
            <person name="Labutti K."/>
            <person name="Pangilinan J."/>
            <person name="Lipzen A."/>
            <person name="Riley R."/>
            <person name="Andreopoulos W."/>
            <person name="He G."/>
            <person name="Johnson J."/>
            <person name="Barry K.W."/>
            <person name="Grigoriev I.V."/>
            <person name="Nagy L."/>
            <person name="Hibbett D."/>
            <person name="Henrissat B."/>
            <person name="Matheny P.B."/>
            <person name="Labbe J."/>
            <person name="Martin F."/>
        </authorList>
    </citation>
    <scope>NUCLEOTIDE SEQUENCE</scope>
    <source>
        <strain evidence="1">FP105234-sp</strain>
    </source>
</reference>
<evidence type="ECO:0000313" key="2">
    <source>
        <dbReference type="Proteomes" id="UP000814033"/>
    </source>
</evidence>
<dbReference type="EMBL" id="MU275982">
    <property type="protein sequence ID" value="KAI0044453.1"/>
    <property type="molecule type" value="Genomic_DNA"/>
</dbReference>